<dbReference type="GO" id="GO:0042956">
    <property type="term" value="P:maltodextrin transmembrane transport"/>
    <property type="evidence" value="ECO:0007669"/>
    <property type="project" value="TreeGrafter"/>
</dbReference>
<dbReference type="Gene3D" id="3.40.190.10">
    <property type="entry name" value="Periplasmic binding protein-like II"/>
    <property type="match status" value="2"/>
</dbReference>
<keyword evidence="2" id="KW-0813">Transport</keyword>
<comment type="similarity">
    <text evidence="1">Belongs to the bacterial solute-binding protein 1 family.</text>
</comment>
<gene>
    <name evidence="6" type="ORF">ABII15_34865</name>
</gene>
<proteinExistence type="inferred from homology"/>
<dbReference type="KEGG" id="stac:ABII15_34865"/>
<dbReference type="AlphaFoldDB" id="A0AAU8J214"/>
<dbReference type="GO" id="GO:0055052">
    <property type="term" value="C:ATP-binding cassette (ABC) transporter complex, substrate-binding subunit-containing"/>
    <property type="evidence" value="ECO:0007669"/>
    <property type="project" value="TreeGrafter"/>
</dbReference>
<dbReference type="InterPro" id="IPR006059">
    <property type="entry name" value="SBP"/>
</dbReference>
<reference evidence="6" key="1">
    <citation type="submission" date="2024-06" db="EMBL/GenBank/DDBJ databases">
        <title>Streptomyces sp. strain HUAS MG91 genome sequences.</title>
        <authorList>
            <person name="Mo P."/>
        </authorList>
    </citation>
    <scope>NUCLEOTIDE SEQUENCE</scope>
    <source>
        <strain evidence="6">HUAS MG91</strain>
    </source>
</reference>
<feature type="region of interest" description="Disordered" evidence="4">
    <location>
        <begin position="408"/>
        <end position="430"/>
    </location>
</feature>
<dbReference type="InterPro" id="IPR006311">
    <property type="entry name" value="TAT_signal"/>
</dbReference>
<evidence type="ECO:0000313" key="6">
    <source>
        <dbReference type="EMBL" id="XCJ74835.1"/>
    </source>
</evidence>
<protein>
    <submittedName>
        <fullName evidence="6">Extracellular solute-binding protein</fullName>
    </submittedName>
</protein>
<dbReference type="SUPFAM" id="SSF53850">
    <property type="entry name" value="Periplasmic binding protein-like II"/>
    <property type="match status" value="1"/>
</dbReference>
<organism evidence="6">
    <name type="scientific">Streptomyces tabacisoli</name>
    <dbReference type="NCBI Taxonomy" id="3156398"/>
    <lineage>
        <taxon>Bacteria</taxon>
        <taxon>Bacillati</taxon>
        <taxon>Actinomycetota</taxon>
        <taxon>Actinomycetes</taxon>
        <taxon>Kitasatosporales</taxon>
        <taxon>Streptomycetaceae</taxon>
        <taxon>Streptomyces</taxon>
    </lineage>
</organism>
<evidence type="ECO:0000256" key="2">
    <source>
        <dbReference type="ARBA" id="ARBA00022448"/>
    </source>
</evidence>
<dbReference type="GO" id="GO:1901982">
    <property type="term" value="F:maltose binding"/>
    <property type="evidence" value="ECO:0007669"/>
    <property type="project" value="TreeGrafter"/>
</dbReference>
<dbReference type="PANTHER" id="PTHR30061:SF50">
    <property type="entry name" value="MALTOSE_MALTODEXTRIN-BINDING PERIPLASMIC PROTEIN"/>
    <property type="match status" value="1"/>
</dbReference>
<keyword evidence="3 5" id="KW-0732">Signal</keyword>
<evidence type="ECO:0000256" key="5">
    <source>
        <dbReference type="SAM" id="SignalP"/>
    </source>
</evidence>
<accession>A0AAU8J214</accession>
<name>A0AAU8J214_9ACTN</name>
<evidence type="ECO:0000256" key="3">
    <source>
        <dbReference type="ARBA" id="ARBA00022729"/>
    </source>
</evidence>
<dbReference type="EMBL" id="CP159534">
    <property type="protein sequence ID" value="XCJ74835.1"/>
    <property type="molecule type" value="Genomic_DNA"/>
</dbReference>
<dbReference type="RefSeq" id="WP_353946271.1">
    <property type="nucleotide sequence ID" value="NZ_CP159534.1"/>
</dbReference>
<feature type="compositionally biased region" description="Basic and acidic residues" evidence="4">
    <location>
        <begin position="410"/>
        <end position="430"/>
    </location>
</feature>
<dbReference type="GO" id="GO:0015768">
    <property type="term" value="P:maltose transport"/>
    <property type="evidence" value="ECO:0007669"/>
    <property type="project" value="TreeGrafter"/>
</dbReference>
<evidence type="ECO:0000256" key="4">
    <source>
        <dbReference type="SAM" id="MobiDB-lite"/>
    </source>
</evidence>
<evidence type="ECO:0000256" key="1">
    <source>
        <dbReference type="ARBA" id="ARBA00008520"/>
    </source>
</evidence>
<feature type="chain" id="PRO_5043616673" evidence="5">
    <location>
        <begin position="27"/>
        <end position="430"/>
    </location>
</feature>
<dbReference type="PROSITE" id="PS51257">
    <property type="entry name" value="PROKAR_LIPOPROTEIN"/>
    <property type="match status" value="1"/>
</dbReference>
<sequence>MTHVISRRAVLSSGLLVAASGLLTTACNVLPGGDAGRTTITVWLMQGSASDAFIDRFTKEFEAEHGDLRLDVRIQEWTGIGAKVTKALAVKGGGSGVPDVIEVGNTQVPGYADGDGLLELSLESARDLGMDDWLPGLAEPGADNGRQFGIPWYAANRVVIYNTSLFDAAGIKKPPKTRDEWLDMTRRLDSGGTQGIYLAGQDWYTLSGFIWDEGGELAHESAGTWTGALDTDAALRGMAFYGQLQALGDGPKDADEEHPSQADRFAEGDVAQIISVPGAAQRILQKNPSLKNKLGFFPIPGKSAGRAGAVFTGGSDLVIPAHTAHRSGAVAVVEALAGKKWNTDLARTMNYVPNKTTLAAAVAGEPGVAAMAVGAAHGKATPASPLWATVEAADNPIKSYMSRVLMGGDPKTEAKKASREITKRLDDRGE</sequence>
<dbReference type="PANTHER" id="PTHR30061">
    <property type="entry name" value="MALTOSE-BINDING PERIPLASMIC PROTEIN"/>
    <property type="match status" value="1"/>
</dbReference>
<feature type="signal peptide" evidence="5">
    <location>
        <begin position="1"/>
        <end position="26"/>
    </location>
</feature>
<dbReference type="Pfam" id="PF01547">
    <property type="entry name" value="SBP_bac_1"/>
    <property type="match status" value="1"/>
</dbReference>
<dbReference type="PROSITE" id="PS51318">
    <property type="entry name" value="TAT"/>
    <property type="match status" value="1"/>
</dbReference>